<evidence type="ECO:0008006" key="4">
    <source>
        <dbReference type="Google" id="ProtNLM"/>
    </source>
</evidence>
<sequence>MSQDCLIGAFDSPEDWETAERELELRGLTSQHFKLLRDEHDVHALVPQISLQSDQAKPRLMWGAGLGCLFGAVGSFFVTFAVGGDWAASSAPIGIAATGAIVGGLIGALSGWGLPRDREAELMSLLADRKGVVIRGNPEELAQAEHALRAADAVAIRYYAASSDPPERIARGIDMAGESRPHHAT</sequence>
<evidence type="ECO:0000313" key="2">
    <source>
        <dbReference type="EMBL" id="PQO47716.1"/>
    </source>
</evidence>
<evidence type="ECO:0000256" key="1">
    <source>
        <dbReference type="SAM" id="Phobius"/>
    </source>
</evidence>
<dbReference type="AlphaFoldDB" id="A0A2S8GTH6"/>
<protein>
    <recommendedName>
        <fullName evidence="4">DUF1269 domain-containing protein</fullName>
    </recommendedName>
</protein>
<keyword evidence="1" id="KW-0472">Membrane</keyword>
<feature type="transmembrane region" description="Helical" evidence="1">
    <location>
        <begin position="93"/>
        <end position="114"/>
    </location>
</feature>
<gene>
    <name evidence="2" type="ORF">C5Y93_03410</name>
</gene>
<accession>A0A2S8GTH6</accession>
<comment type="caution">
    <text evidence="2">The sequence shown here is derived from an EMBL/GenBank/DDBJ whole genome shotgun (WGS) entry which is preliminary data.</text>
</comment>
<evidence type="ECO:0000313" key="3">
    <source>
        <dbReference type="Proteomes" id="UP000237819"/>
    </source>
</evidence>
<keyword evidence="1" id="KW-0812">Transmembrane</keyword>
<dbReference type="Proteomes" id="UP000237819">
    <property type="component" value="Unassembled WGS sequence"/>
</dbReference>
<reference evidence="2 3" key="1">
    <citation type="submission" date="2018-02" db="EMBL/GenBank/DDBJ databases">
        <title>Comparative genomes isolates from brazilian mangrove.</title>
        <authorList>
            <person name="Araujo J.E."/>
            <person name="Taketani R.G."/>
            <person name="Silva M.C.P."/>
            <person name="Loureco M.V."/>
            <person name="Andreote F.D."/>
        </authorList>
    </citation>
    <scope>NUCLEOTIDE SEQUENCE [LARGE SCALE GENOMIC DNA]</scope>
    <source>
        <strain evidence="2 3">Nap-Phe MGV</strain>
    </source>
</reference>
<dbReference type="OrthoDB" id="281105at2"/>
<proteinExistence type="predicted"/>
<dbReference type="RefSeq" id="WP_105333976.1">
    <property type="nucleotide sequence ID" value="NZ_PUHZ01000004.1"/>
</dbReference>
<name>A0A2S8GTH6_9BACT</name>
<feature type="transmembrane region" description="Helical" evidence="1">
    <location>
        <begin position="60"/>
        <end position="81"/>
    </location>
</feature>
<organism evidence="2 3">
    <name type="scientific">Blastopirellula marina</name>
    <dbReference type="NCBI Taxonomy" id="124"/>
    <lineage>
        <taxon>Bacteria</taxon>
        <taxon>Pseudomonadati</taxon>
        <taxon>Planctomycetota</taxon>
        <taxon>Planctomycetia</taxon>
        <taxon>Pirellulales</taxon>
        <taxon>Pirellulaceae</taxon>
        <taxon>Blastopirellula</taxon>
    </lineage>
</organism>
<keyword evidence="1" id="KW-1133">Transmembrane helix</keyword>
<dbReference type="EMBL" id="PUHZ01000004">
    <property type="protein sequence ID" value="PQO47716.1"/>
    <property type="molecule type" value="Genomic_DNA"/>
</dbReference>